<dbReference type="Gene3D" id="3.30.450.20">
    <property type="entry name" value="PAS domain"/>
    <property type="match status" value="6"/>
</dbReference>
<feature type="domain" description="PAS" evidence="10">
    <location>
        <begin position="782"/>
        <end position="833"/>
    </location>
</feature>
<dbReference type="SMART" id="SM00387">
    <property type="entry name" value="HATPase_c"/>
    <property type="match status" value="1"/>
</dbReference>
<dbReference type="SMART" id="SM00448">
    <property type="entry name" value="REC"/>
    <property type="match status" value="1"/>
</dbReference>
<feature type="domain" description="PAC" evidence="11">
    <location>
        <begin position="837"/>
        <end position="889"/>
    </location>
</feature>
<evidence type="ECO:0000259" key="10">
    <source>
        <dbReference type="PROSITE" id="PS50112"/>
    </source>
</evidence>
<feature type="domain" description="PAC" evidence="11">
    <location>
        <begin position="582"/>
        <end position="634"/>
    </location>
</feature>
<dbReference type="EC" id="2.7.13.3" evidence="2"/>
<evidence type="ECO:0000256" key="3">
    <source>
        <dbReference type="ARBA" id="ARBA00022553"/>
    </source>
</evidence>
<dbReference type="SMART" id="SM00086">
    <property type="entry name" value="PAC"/>
    <property type="match status" value="6"/>
</dbReference>
<dbReference type="RefSeq" id="WP_130646045.1">
    <property type="nucleotide sequence ID" value="NZ_PGCL01000001.1"/>
</dbReference>
<dbReference type="GO" id="GO:0000160">
    <property type="term" value="P:phosphorelay signal transduction system"/>
    <property type="evidence" value="ECO:0007669"/>
    <property type="project" value="InterPro"/>
</dbReference>
<dbReference type="Pfam" id="PF08448">
    <property type="entry name" value="PAS_4"/>
    <property type="match status" value="4"/>
</dbReference>
<evidence type="ECO:0000256" key="2">
    <source>
        <dbReference type="ARBA" id="ARBA00012438"/>
    </source>
</evidence>
<feature type="domain" description="PAC" evidence="11">
    <location>
        <begin position="456"/>
        <end position="508"/>
    </location>
</feature>
<organism evidence="12 13">
    <name type="scientific">Methanofollis fontis</name>
    <dbReference type="NCBI Taxonomy" id="2052832"/>
    <lineage>
        <taxon>Archaea</taxon>
        <taxon>Methanobacteriati</taxon>
        <taxon>Methanobacteriota</taxon>
        <taxon>Stenosarchaea group</taxon>
        <taxon>Methanomicrobia</taxon>
        <taxon>Methanomicrobiales</taxon>
        <taxon>Methanomicrobiaceae</taxon>
        <taxon>Methanofollis</taxon>
    </lineage>
</organism>
<dbReference type="PANTHER" id="PTHR43304:SF1">
    <property type="entry name" value="PAC DOMAIN-CONTAINING PROTEIN"/>
    <property type="match status" value="1"/>
</dbReference>
<feature type="domain" description="PAC" evidence="11">
    <location>
        <begin position="708"/>
        <end position="760"/>
    </location>
</feature>
<dbReference type="PANTHER" id="PTHR43304">
    <property type="entry name" value="PHYTOCHROME-LIKE PROTEIN CPH1"/>
    <property type="match status" value="1"/>
</dbReference>
<dbReference type="AlphaFoldDB" id="A0A483CZS5"/>
<proteinExistence type="predicted"/>
<evidence type="ECO:0000256" key="5">
    <source>
        <dbReference type="ARBA" id="ARBA00022777"/>
    </source>
</evidence>
<dbReference type="Gene3D" id="3.30.565.10">
    <property type="entry name" value="Histidine kinase-like ATPase, C-terminal domain"/>
    <property type="match status" value="1"/>
</dbReference>
<dbReference type="InterPro" id="IPR052162">
    <property type="entry name" value="Sensor_kinase/Photoreceptor"/>
</dbReference>
<dbReference type="InterPro" id="IPR036890">
    <property type="entry name" value="HATPase_C_sf"/>
</dbReference>
<feature type="domain" description="PAS" evidence="10">
    <location>
        <begin position="509"/>
        <end position="563"/>
    </location>
</feature>
<dbReference type="NCBIfam" id="TIGR00229">
    <property type="entry name" value="sensory_box"/>
    <property type="match status" value="6"/>
</dbReference>
<feature type="domain" description="Response regulatory" evidence="9">
    <location>
        <begin position="3"/>
        <end position="118"/>
    </location>
</feature>
<evidence type="ECO:0000256" key="1">
    <source>
        <dbReference type="ARBA" id="ARBA00000085"/>
    </source>
</evidence>
<gene>
    <name evidence="12" type="ORF">CUJ86_02895</name>
</gene>
<dbReference type="SUPFAM" id="SSF55874">
    <property type="entry name" value="ATPase domain of HSP90 chaperone/DNA topoisomerase II/histidine kinase"/>
    <property type="match status" value="1"/>
</dbReference>
<protein>
    <recommendedName>
        <fullName evidence="2">histidine kinase</fullName>
        <ecNumber evidence="2">2.7.13.3</ecNumber>
    </recommendedName>
</protein>
<dbReference type="CDD" id="cd00130">
    <property type="entry name" value="PAS"/>
    <property type="match status" value="6"/>
</dbReference>
<dbReference type="InterPro" id="IPR005467">
    <property type="entry name" value="His_kinase_dom"/>
</dbReference>
<evidence type="ECO:0000256" key="7">
    <source>
        <dbReference type="SAM" id="Coils"/>
    </source>
</evidence>
<comment type="caution">
    <text evidence="12">The sequence shown here is derived from an EMBL/GenBank/DDBJ whole genome shotgun (WGS) entry which is preliminary data.</text>
</comment>
<dbReference type="Pfam" id="PF02518">
    <property type="entry name" value="HATPase_c"/>
    <property type="match status" value="1"/>
</dbReference>
<comment type="catalytic activity">
    <reaction evidence="1">
        <text>ATP + protein L-histidine = ADP + protein N-phospho-L-histidine.</text>
        <dbReference type="EC" id="2.7.13.3"/>
    </reaction>
</comment>
<dbReference type="InterPro" id="IPR003594">
    <property type="entry name" value="HATPase_dom"/>
</dbReference>
<evidence type="ECO:0000313" key="13">
    <source>
        <dbReference type="Proteomes" id="UP000292580"/>
    </source>
</evidence>
<dbReference type="CDD" id="cd00156">
    <property type="entry name" value="REC"/>
    <property type="match status" value="1"/>
</dbReference>
<dbReference type="InterPro" id="IPR011006">
    <property type="entry name" value="CheY-like_superfamily"/>
</dbReference>
<feature type="domain" description="PAC" evidence="11">
    <location>
        <begin position="207"/>
        <end position="259"/>
    </location>
</feature>
<dbReference type="Proteomes" id="UP000292580">
    <property type="component" value="Unassembled WGS sequence"/>
</dbReference>
<dbReference type="PROSITE" id="PS50109">
    <property type="entry name" value="HIS_KIN"/>
    <property type="match status" value="1"/>
</dbReference>
<evidence type="ECO:0000259" key="9">
    <source>
        <dbReference type="PROSITE" id="PS50110"/>
    </source>
</evidence>
<keyword evidence="3 6" id="KW-0597">Phosphoprotein</keyword>
<dbReference type="SUPFAM" id="SSF55785">
    <property type="entry name" value="PYP-like sensor domain (PAS domain)"/>
    <property type="match status" value="6"/>
</dbReference>
<dbReference type="CDD" id="cd00075">
    <property type="entry name" value="HATPase"/>
    <property type="match status" value="1"/>
</dbReference>
<dbReference type="Pfam" id="PF08447">
    <property type="entry name" value="PAS_3"/>
    <property type="match status" value="2"/>
</dbReference>
<dbReference type="InterPro" id="IPR035965">
    <property type="entry name" value="PAS-like_dom_sf"/>
</dbReference>
<feature type="domain" description="PAS" evidence="10">
    <location>
        <begin position="635"/>
        <end position="705"/>
    </location>
</feature>
<dbReference type="SUPFAM" id="SSF52172">
    <property type="entry name" value="CheY-like"/>
    <property type="match status" value="1"/>
</dbReference>
<dbReference type="PROSITE" id="PS50110">
    <property type="entry name" value="RESPONSE_REGULATORY"/>
    <property type="match status" value="1"/>
</dbReference>
<dbReference type="PROSITE" id="PS50113">
    <property type="entry name" value="PAC"/>
    <property type="match status" value="6"/>
</dbReference>
<dbReference type="InterPro" id="IPR001789">
    <property type="entry name" value="Sig_transdc_resp-reg_receiver"/>
</dbReference>
<keyword evidence="5 12" id="KW-0418">Kinase</keyword>
<keyword evidence="7" id="KW-0175">Coiled coil</keyword>
<evidence type="ECO:0000313" key="12">
    <source>
        <dbReference type="EMBL" id="TAJ45679.1"/>
    </source>
</evidence>
<evidence type="ECO:0000256" key="4">
    <source>
        <dbReference type="ARBA" id="ARBA00022679"/>
    </source>
</evidence>
<feature type="coiled-coil region" evidence="7">
    <location>
        <begin position="873"/>
        <end position="900"/>
    </location>
</feature>
<dbReference type="Gene3D" id="3.40.50.2300">
    <property type="match status" value="1"/>
</dbReference>
<reference evidence="12 13" key="1">
    <citation type="submission" date="2017-11" db="EMBL/GenBank/DDBJ databases">
        <title>Isolation and Characterization of Methanofollis Species from Methane Seep Offshore SW Taiwan.</title>
        <authorList>
            <person name="Teng N.-H."/>
            <person name="Lai M.-C."/>
            <person name="Chen S.-C."/>
        </authorList>
    </citation>
    <scope>NUCLEOTIDE SEQUENCE [LARGE SCALE GENOMIC DNA]</scope>
    <source>
        <strain evidence="12 13">FWC-SCC2</strain>
    </source>
</reference>
<dbReference type="InterPro" id="IPR013655">
    <property type="entry name" value="PAS_fold_3"/>
</dbReference>
<feature type="domain" description="PAS" evidence="10">
    <location>
        <begin position="383"/>
        <end position="453"/>
    </location>
</feature>
<dbReference type="InterPro" id="IPR001610">
    <property type="entry name" value="PAC"/>
</dbReference>
<dbReference type="GO" id="GO:0004673">
    <property type="term" value="F:protein histidine kinase activity"/>
    <property type="evidence" value="ECO:0007669"/>
    <property type="project" value="UniProtKB-EC"/>
</dbReference>
<sequence length="1109" mass="126688">MISVLLIDDDPMILDVTSLYLRKGHEFAVTTCLSAHEALDVLSGQSFDAIISDYEMPEMDGIEFLKVIRAGGNNAPFIIFTGRGREDVVIEALNNGANFYLQKGGDPKSQFAELKNMIRQAVQNTRAEAALKISEARYRAVVESQTELISRFLPDGTQVFANEAFCRYYRKDPDEIVGKYFFPDVPQDEKARIRAHFDSLTPENPVGTIEHRVVLDDGVMRWQQWVDRAIFDGNSTLIEYQSVGRDTTDRKLAEEALRDSENKFKVLSEQSPVGIYILRSGRLTYVNPRFAEMFGYTAEEMSDNMPLLHIVHPVDRPFVAEKMRERSEGSGDTYEFRGVRSDGNMITAEVHGSVTTIEGEKVIIGTILDITERKTMEIDLKEKVNYVQALMDAIPAPVFYRDTHGIYHDCNRAFEELVGLAKNEIIGKEIHDFFPREYADIYKEKDGLIIERPHVQRYEFAITDRDGQKIDVLFSKTALMTADGSVAGIVGVIMDISERKKMEIDLKEKVNYVQALMDAIPAPVFYRDTHGIYHDCNRAFEELVGLSREEITGKVIHDFFPREYADIYKEKDGLIIDHPHVQRYEFAITDRDGQKIDVLFSKTALLRADGSVAGIVGVIVDISERKKMEIDLKEKVNYVHALMDAIPAPVFYRDTNGVYHDCNRAFEELVGLSKNKIVGKTIHDFFPREYAEFYKKKDHLIIARPHVQRYEYAITDRNRKRLDVLFSKTALMTADGTVAGILGVISDISERKRMEQALRENEVKYRTLADFTYDWEAWFKPDGKYFYVSPSCERITGFAAAEFMEDPMLMIRIVHPEDRDLVETHYHGGIHEQEGVCHIDYRIITKTGDIKWISHYCQPVFGPDGKYLGRRENKRDITDRKRVEEALKRANEKLNLLSSITRHDVLNRLTSLLGYLEFVRDFGLDSEVITLIEKAEESANVIRHQISFTKDYQDIGVHTPAWQNARHLVANAARMFPRNEAVIENDLNGMEIYADPLLEKVFINLIDNAIRHGDGVSRIRFSPRLEGDHLVILCEDDGHGIEERDKGKIFYRGVGKNTGYGLFLAREILSITGLTIREVGIQGKGACFEITVPFGAYRTDQDDTGVTMR</sequence>
<dbReference type="SMART" id="SM00091">
    <property type="entry name" value="PAS"/>
    <property type="match status" value="6"/>
</dbReference>
<feature type="domain" description="PAC" evidence="11">
    <location>
        <begin position="332"/>
        <end position="382"/>
    </location>
</feature>
<dbReference type="InterPro" id="IPR000014">
    <property type="entry name" value="PAS"/>
</dbReference>
<dbReference type="Pfam" id="PF00072">
    <property type="entry name" value="Response_reg"/>
    <property type="match status" value="1"/>
</dbReference>
<dbReference type="OrthoDB" id="230688at2157"/>
<evidence type="ECO:0000256" key="6">
    <source>
        <dbReference type="PROSITE-ProRule" id="PRU00169"/>
    </source>
</evidence>
<feature type="modified residue" description="4-aspartylphosphate" evidence="6">
    <location>
        <position position="53"/>
    </location>
</feature>
<keyword evidence="13" id="KW-1185">Reference proteome</keyword>
<keyword evidence="4" id="KW-0808">Transferase</keyword>
<dbReference type="InterPro" id="IPR000700">
    <property type="entry name" value="PAS-assoc_C"/>
</dbReference>
<accession>A0A483CZS5</accession>
<feature type="domain" description="Histidine kinase" evidence="8">
    <location>
        <begin position="998"/>
        <end position="1096"/>
    </location>
</feature>
<feature type="domain" description="PAS" evidence="10">
    <location>
        <begin position="280"/>
        <end position="330"/>
    </location>
</feature>
<dbReference type="PROSITE" id="PS50112">
    <property type="entry name" value="PAS"/>
    <property type="match status" value="5"/>
</dbReference>
<dbReference type="EMBL" id="PGCL01000001">
    <property type="protein sequence ID" value="TAJ45679.1"/>
    <property type="molecule type" value="Genomic_DNA"/>
</dbReference>
<dbReference type="InterPro" id="IPR013656">
    <property type="entry name" value="PAS_4"/>
</dbReference>
<name>A0A483CZS5_9EURY</name>
<evidence type="ECO:0000259" key="11">
    <source>
        <dbReference type="PROSITE" id="PS50113"/>
    </source>
</evidence>
<evidence type="ECO:0000259" key="8">
    <source>
        <dbReference type="PROSITE" id="PS50109"/>
    </source>
</evidence>